<dbReference type="OrthoDB" id="125255at2759"/>
<dbReference type="EMBL" id="CAIX01000087">
    <property type="protein sequence ID" value="CCI45045.1"/>
    <property type="molecule type" value="Genomic_DNA"/>
</dbReference>
<dbReference type="Proteomes" id="UP000053237">
    <property type="component" value="Unassembled WGS sequence"/>
</dbReference>
<evidence type="ECO:0000313" key="2">
    <source>
        <dbReference type="Proteomes" id="UP000053237"/>
    </source>
</evidence>
<accession>A0A024GEU7</accession>
<protein>
    <submittedName>
        <fullName evidence="1">Uncharacterized protein</fullName>
    </submittedName>
</protein>
<sequence length="175" mass="20025">MPVGACIDHKVMNRIRQFEIAEAGGEQHETSREAKLQIRDGRGILLRNVVCWIAEKDFPTGLGQVLLGKEALHRLGYSPRQMLHNTRLRMTDVDFDRVENEGDLQKETVGVCIQHEEVDFTEEKKVLVRTDGTNWFPEIQDQDPTEVQHVLKNKVAEAKCMDVATDLPPKCEEYL</sequence>
<reference evidence="1 2" key="1">
    <citation type="submission" date="2012-05" db="EMBL/GenBank/DDBJ databases">
        <title>Recombination and specialization in a pathogen metapopulation.</title>
        <authorList>
            <person name="Gardiner A."/>
            <person name="Kemen E."/>
            <person name="Schultz-Larsen T."/>
            <person name="MacLean D."/>
            <person name="Van Oosterhout C."/>
            <person name="Jones J.D.G."/>
        </authorList>
    </citation>
    <scope>NUCLEOTIDE SEQUENCE [LARGE SCALE GENOMIC DNA]</scope>
    <source>
        <strain evidence="1 2">Ac Nc2</strain>
    </source>
</reference>
<dbReference type="STRING" id="65357.A0A024GEU7"/>
<dbReference type="InParanoid" id="A0A024GEU7"/>
<proteinExistence type="predicted"/>
<name>A0A024GEU7_9STRA</name>
<evidence type="ECO:0000313" key="1">
    <source>
        <dbReference type="EMBL" id="CCI45045.1"/>
    </source>
</evidence>
<organism evidence="1 2">
    <name type="scientific">Albugo candida</name>
    <dbReference type="NCBI Taxonomy" id="65357"/>
    <lineage>
        <taxon>Eukaryota</taxon>
        <taxon>Sar</taxon>
        <taxon>Stramenopiles</taxon>
        <taxon>Oomycota</taxon>
        <taxon>Peronosporomycetes</taxon>
        <taxon>Albuginales</taxon>
        <taxon>Albuginaceae</taxon>
        <taxon>Albugo</taxon>
    </lineage>
</organism>
<comment type="caution">
    <text evidence="1">The sequence shown here is derived from an EMBL/GenBank/DDBJ whole genome shotgun (WGS) entry which is preliminary data.</text>
</comment>
<keyword evidence="2" id="KW-1185">Reference proteome</keyword>
<dbReference type="AlphaFoldDB" id="A0A024GEU7"/>
<gene>
    <name evidence="1" type="ORF">BN9_058920</name>
</gene>